<dbReference type="Pfam" id="PF05345">
    <property type="entry name" value="He_PIG"/>
    <property type="match status" value="6"/>
</dbReference>
<dbReference type="PANTHER" id="PTHR38340">
    <property type="entry name" value="S-LAYER PROTEIN"/>
    <property type="match status" value="1"/>
</dbReference>
<feature type="region of interest" description="Disordered" evidence="4">
    <location>
        <begin position="1"/>
        <end position="23"/>
    </location>
</feature>
<feature type="domain" description="Dystroglycan-type cadherin-like" evidence="5">
    <location>
        <begin position="1044"/>
        <end position="1146"/>
    </location>
</feature>
<protein>
    <recommendedName>
        <fullName evidence="5">Dystroglycan-type cadherin-like domain-containing protein</fullName>
    </recommendedName>
</protein>
<feature type="domain" description="Dystroglycan-type cadherin-like" evidence="5">
    <location>
        <begin position="557"/>
        <end position="652"/>
    </location>
</feature>
<dbReference type="InterPro" id="IPR015919">
    <property type="entry name" value="Cadherin-like_sf"/>
</dbReference>
<dbReference type="InterPro" id="IPR013783">
    <property type="entry name" value="Ig-like_fold"/>
</dbReference>
<dbReference type="InterPro" id="IPR011049">
    <property type="entry name" value="Serralysin-like_metalloprot_C"/>
</dbReference>
<feature type="region of interest" description="Disordered" evidence="4">
    <location>
        <begin position="1148"/>
        <end position="1171"/>
    </location>
</feature>
<keyword evidence="3" id="KW-0106">Calcium</keyword>
<evidence type="ECO:0000259" key="5">
    <source>
        <dbReference type="SMART" id="SM00736"/>
    </source>
</evidence>
<keyword evidence="2" id="KW-0964">Secreted</keyword>
<dbReference type="Gene3D" id="2.60.40.10">
    <property type="entry name" value="Immunoglobulins"/>
    <property type="match status" value="6"/>
</dbReference>
<dbReference type="Pfam" id="PF00353">
    <property type="entry name" value="HemolysinCabind"/>
    <property type="match status" value="12"/>
</dbReference>
<reference evidence="7" key="1">
    <citation type="journal article" date="2019" name="Int. J. Syst. Evol. Microbiol.">
        <title>The Global Catalogue of Microorganisms (GCM) 10K type strain sequencing project: providing services to taxonomists for standard genome sequencing and annotation.</title>
        <authorList>
            <consortium name="The Broad Institute Genomics Platform"/>
            <consortium name="The Broad Institute Genome Sequencing Center for Infectious Disease"/>
            <person name="Wu L."/>
            <person name="Ma J."/>
        </authorList>
    </citation>
    <scope>NUCLEOTIDE SEQUENCE [LARGE SCALE GENOMIC DNA]</scope>
    <source>
        <strain evidence="7">NBRC 110044</strain>
    </source>
</reference>
<feature type="domain" description="Dystroglycan-type cadherin-like" evidence="5">
    <location>
        <begin position="937"/>
        <end position="1041"/>
    </location>
</feature>
<evidence type="ECO:0000256" key="1">
    <source>
        <dbReference type="ARBA" id="ARBA00004613"/>
    </source>
</evidence>
<dbReference type="Gene3D" id="2.150.10.10">
    <property type="entry name" value="Serralysin-like metalloprotease, C-terminal"/>
    <property type="match status" value="10"/>
</dbReference>
<dbReference type="SMART" id="SM00736">
    <property type="entry name" value="CADG"/>
    <property type="match status" value="6"/>
</dbReference>
<dbReference type="EMBL" id="BSOG01000002">
    <property type="protein sequence ID" value="GLR13424.1"/>
    <property type="molecule type" value="Genomic_DNA"/>
</dbReference>
<evidence type="ECO:0000256" key="3">
    <source>
        <dbReference type="ARBA" id="ARBA00022837"/>
    </source>
</evidence>
<dbReference type="PROSITE" id="PS00330">
    <property type="entry name" value="HEMOLYSIN_CALCIUM"/>
    <property type="match status" value="9"/>
</dbReference>
<feature type="domain" description="Dystroglycan-type cadherin-like" evidence="5">
    <location>
        <begin position="1714"/>
        <end position="1816"/>
    </location>
</feature>
<dbReference type="PRINTS" id="PR00313">
    <property type="entry name" value="CABNDNGRPT"/>
</dbReference>
<dbReference type="InterPro" id="IPR050557">
    <property type="entry name" value="RTX_toxin/Mannuronan_C5-epim"/>
</dbReference>
<accession>A0ABQ5YKF8</accession>
<proteinExistence type="predicted"/>
<feature type="region of interest" description="Disordered" evidence="4">
    <location>
        <begin position="656"/>
        <end position="675"/>
    </location>
</feature>
<sequence length="2139" mass="224278">MATNQGDPLLGVAGGDVHARSEGSDTLISGEGHDYLAGGEGDDTYVFNWGSSYDALVDSGAGGQLNVLQFGEGISPSHIRLERNGLDLIVHYARPQSANAISVHNFYLDMKDRVGNGAISALVFETGERHTLADFGLDTLDPVIRGTSGEDYLTGGGGDDTIEGYAGNDSLSGNPGNDILIGDLGNDTLRGFLGNDTMLGGLGNDTYELLGAGQDTLIESGAEGEQNILQFAQGVNPDQIRLERVGNHLVVHYDQSKAANSVTLQDYYTSAQDSVGKGYISELVFDTGRYTLGHFGLEALSTAIAGTDGNDMLSGFNSNDTLEGHAGNDTLVGKAGNDILIGGLGDDTYELYSGSGHDTVIESGVAGEQNILKFGPGTHPAHLRLERVGNSLVVHYDQSKVANSVTLQDYYTGADDSTGKAYISALVFASGERYTLADFLPQAPVLTGTIADVVVDTNNVNEGQSFSWVVPVGLFTTTFGSTLSYSFALADGSPLPAWLTYDPHQGHLLGNPYDAQVGDLAIVVTATNSLGLSTQTSFQLQGRDINDAPTASNNPITLTGFANEPLGMGYGGYFQDRDEGDVLTYSATLADGSPLPVWLSFTQTDASSFYFSGTPAVESVGMLDILLTATDQHGASLQKLVQLEVVGVRTPISGTEGNDELVGTRHGDTLQGNAGNDTLVGGEGYDFLYGGEGSDTYVLNWGSSHDDIHDSGIAGDQNVLKFGQGITPENIRLERKGLDLIVHYEQSKSANAVTVRGFYADIHDRVGNGTISALVFDNGERYTLTDFGLEALDQVLKGTAGDDWMVGRGSGYVLEGYAGNDTLMGFDNSNTLIGGLGDDTYVIHRYSFHDTVVESGTGGEQNILQFAQGITPDQIRLERVGNHLVVHYDQSKAANSVTLQDYYTNAQDSVGTGYISQLVFASGERYTLADFLPQAPVLTGTIADVVVDTNNIDQGDSFIWAVPQGLFSTKPGSYLNYSFALADGSPLPSWLTYDPGQQYLRGNPYQAQVGDLTIVLTATDSSGLSTQTSFQLQGREINDTPTLFILPSVPAFFAGEFSSYGPGCAFDIDIGDMITYTATLADGSPLPSWLNFGQSDPKGTTGFQLSGVPTGDFVGMLDILVTATDKQGASVQQLMQVEVTGVRTPIVGTDGNDDLSGTRHGDTLQGHAGNDKLSGLSERDTLIGGAGDDTLIGGDSDDHLDGGEGNDTYLFNKGFSRDTLIDSGAAGQQNVLQFGEGISPAHIRLERKGLDLIVHFEQSKSADAITVQGFYADMHDLVGNGAISQLVFENGERYTLADFGLNALDPVIKGTAGDDQLSGENIADKIEGYAGNDSLYGNYGNDILIGDLGNDMLNGGADRDTLMGGLGNDTYELAGWSGHDTVIESGAEGEQNILQFAQGVNPDQIRLERVGNHLVVHYDQSKAANSVMLQDYYTSAQDSVGKGYISELVFDTGRYTLSHFGLEALSTAIAGTDGNDMLSGFNSNDTLEGHAGNDTLVGKAGNDILIGGLGDDTYELYSGSGHDTVIESGVAGEQNILKFGPGTHPAHLRLERVGNSLVVHYDQSKVANSVTLQDYYHGVEDKIGKGLIGAVQFDGTGETIAFSHFLSQLNQAPVVAGEVVDQLATAESPFSWQLPAGLFADADGDKLAYTVSQADGSALPVWLKFDATTGLLSGTPVNSQAGVLALRVTATDPGSLSTHLDFALQVQAINHAPEAVGTLEKQTMRVGQPFEFYLPEGIFRDVDSEAGDSLTLSFTLADGSPLPAWLSFDAATRKLSGTPGAASVGDLQLVVVAQDTAGATAKLGLGLTVAAPAGAVLTGGTGADNLQGTAGADSLSGMAGNDKLYGNDGNDTLRGDAGNDLLDGGEGDNLLDGGDGNDKLYGGSGHETLLGGAGNDQLYGWSGNDKLDGGLGNDTLTGDEGHDLLQGGAGRDELFGGVGNDTLASGAGADWLEGGQGDDTYRFLRGDGFDVITELAGEGSDTIHFGEGIAVNQLKVGRSGNDLEVRLAGSGDGITVRGWFAAEGNRVEQFLFDDGQVLTASQLEALLPATKQSARTQAQPVESFGPIALPAAGVDGREFQRPAPLHDMELVGRSDAGIAQQVSSLVDAMASFAPSSMGNLAAGMSTQDIYTPLLTKPQQ</sequence>
<evidence type="ECO:0000313" key="7">
    <source>
        <dbReference type="Proteomes" id="UP001156706"/>
    </source>
</evidence>
<feature type="domain" description="Dystroglycan-type cadherin-like" evidence="5">
    <location>
        <begin position="1614"/>
        <end position="1713"/>
    </location>
</feature>
<dbReference type="InterPro" id="IPR006644">
    <property type="entry name" value="Cadg"/>
</dbReference>
<dbReference type="SUPFAM" id="SSF49313">
    <property type="entry name" value="Cadherin-like"/>
    <property type="match status" value="6"/>
</dbReference>
<evidence type="ECO:0000313" key="6">
    <source>
        <dbReference type="EMBL" id="GLR13424.1"/>
    </source>
</evidence>
<gene>
    <name evidence="6" type="ORF">GCM10007907_22140</name>
</gene>
<dbReference type="InterPro" id="IPR010566">
    <property type="entry name" value="Haemolys_ca-bd"/>
</dbReference>
<feature type="domain" description="Dystroglycan-type cadherin-like" evidence="5">
    <location>
        <begin position="445"/>
        <end position="549"/>
    </location>
</feature>
<comment type="caution">
    <text evidence="6">The sequence shown here is derived from an EMBL/GenBank/DDBJ whole genome shotgun (WGS) entry which is preliminary data.</text>
</comment>
<evidence type="ECO:0000256" key="4">
    <source>
        <dbReference type="SAM" id="MobiDB-lite"/>
    </source>
</evidence>
<organism evidence="6 7">
    <name type="scientific">Chitinimonas prasina</name>
    <dbReference type="NCBI Taxonomy" id="1434937"/>
    <lineage>
        <taxon>Bacteria</taxon>
        <taxon>Pseudomonadati</taxon>
        <taxon>Pseudomonadota</taxon>
        <taxon>Betaproteobacteria</taxon>
        <taxon>Neisseriales</taxon>
        <taxon>Chitinibacteraceae</taxon>
        <taxon>Chitinimonas</taxon>
    </lineage>
</organism>
<name>A0ABQ5YKF8_9NEIS</name>
<dbReference type="Proteomes" id="UP001156706">
    <property type="component" value="Unassembled WGS sequence"/>
</dbReference>
<dbReference type="PANTHER" id="PTHR38340:SF1">
    <property type="entry name" value="S-LAYER PROTEIN"/>
    <property type="match status" value="1"/>
</dbReference>
<evidence type="ECO:0000256" key="2">
    <source>
        <dbReference type="ARBA" id="ARBA00022525"/>
    </source>
</evidence>
<dbReference type="SUPFAM" id="SSF51120">
    <property type="entry name" value="beta-Roll"/>
    <property type="match status" value="9"/>
</dbReference>
<comment type="subcellular location">
    <subcellularLocation>
        <location evidence="1">Secreted</location>
    </subcellularLocation>
</comment>
<dbReference type="Pfam" id="PF06594">
    <property type="entry name" value="HCBP_related"/>
    <property type="match status" value="1"/>
</dbReference>
<dbReference type="InterPro" id="IPR001343">
    <property type="entry name" value="Hemolysn_Ca-bd"/>
</dbReference>
<keyword evidence="7" id="KW-1185">Reference proteome</keyword>
<dbReference type="InterPro" id="IPR018511">
    <property type="entry name" value="Hemolysin-typ_Ca-bd_CS"/>
</dbReference>